<dbReference type="Pfam" id="PF00067">
    <property type="entry name" value="p450"/>
    <property type="match status" value="1"/>
</dbReference>
<evidence type="ECO:0000256" key="3">
    <source>
        <dbReference type="ARBA" id="ARBA00010617"/>
    </source>
</evidence>
<evidence type="ECO:0000256" key="22">
    <source>
        <dbReference type="PIRSR" id="PIRSR602401-1"/>
    </source>
</evidence>
<dbReference type="STRING" id="42514.ENSPNAP00000013159"/>
<feature type="chain" id="PRO_5017472478" description="aromatase" evidence="23">
    <location>
        <begin position="27"/>
        <end position="1315"/>
    </location>
</feature>
<dbReference type="InterPro" id="IPR041015">
    <property type="entry name" value="TLR3_TMD"/>
</dbReference>
<dbReference type="InterPro" id="IPR017972">
    <property type="entry name" value="Cyt_P450_CS"/>
</dbReference>
<dbReference type="Pfam" id="PF01582">
    <property type="entry name" value="TIR"/>
    <property type="match status" value="1"/>
</dbReference>
<evidence type="ECO:0000256" key="12">
    <source>
        <dbReference type="ARBA" id="ARBA00023004"/>
    </source>
</evidence>
<evidence type="ECO:0000256" key="23">
    <source>
        <dbReference type="SAM" id="SignalP"/>
    </source>
</evidence>
<evidence type="ECO:0000259" key="24">
    <source>
        <dbReference type="PROSITE" id="PS50104"/>
    </source>
</evidence>
<dbReference type="InterPro" id="IPR001611">
    <property type="entry name" value="Leu-rich_rpt"/>
</dbReference>
<dbReference type="Pfam" id="PF17968">
    <property type="entry name" value="Tlr3_TMD"/>
    <property type="match status" value="1"/>
</dbReference>
<feature type="domain" description="TIR" evidence="24">
    <location>
        <begin position="760"/>
        <end position="901"/>
    </location>
</feature>
<keyword evidence="11" id="KW-1133">Transmembrane helix</keyword>
<dbReference type="SUPFAM" id="SSF52058">
    <property type="entry name" value="L domain-like"/>
    <property type="match status" value="2"/>
</dbReference>
<keyword evidence="22" id="KW-0479">Metal-binding</keyword>
<evidence type="ECO:0000256" key="13">
    <source>
        <dbReference type="ARBA" id="ARBA00023136"/>
    </source>
</evidence>
<dbReference type="PANTHER" id="PTHR24291:SF193">
    <property type="entry name" value="CYTOCHROME P450 4V2"/>
    <property type="match status" value="1"/>
</dbReference>
<keyword evidence="5" id="KW-0433">Leucine-rich repeat</keyword>
<dbReference type="Gene3D" id="1.10.630.10">
    <property type="entry name" value="Cytochrome P450"/>
    <property type="match status" value="1"/>
</dbReference>
<evidence type="ECO:0000256" key="21">
    <source>
        <dbReference type="ARBA" id="ARBA00048642"/>
    </source>
</evidence>
<dbReference type="PANTHER" id="PTHR24291">
    <property type="entry name" value="CYTOCHROME P450 FAMILY 4"/>
    <property type="match status" value="1"/>
</dbReference>
<dbReference type="SMART" id="SM00082">
    <property type="entry name" value="LRRCT"/>
    <property type="match status" value="1"/>
</dbReference>
<name>A0A3B4CRH7_PYGNA</name>
<comment type="catalytic activity">
    <reaction evidence="21">
        <text>androst-4-ene-3,17-dione + 3 reduced [NADPH--hemoprotein reductase] + 3 O2 = estrone + formate + 3 oxidized [NADPH--hemoprotein reductase] + 4 H2O + 4 H(+)</text>
        <dbReference type="Rhea" id="RHEA:38195"/>
        <dbReference type="Rhea" id="RHEA-COMP:11964"/>
        <dbReference type="Rhea" id="RHEA-COMP:11965"/>
        <dbReference type="ChEBI" id="CHEBI:15377"/>
        <dbReference type="ChEBI" id="CHEBI:15378"/>
        <dbReference type="ChEBI" id="CHEBI:15379"/>
        <dbReference type="ChEBI" id="CHEBI:15740"/>
        <dbReference type="ChEBI" id="CHEBI:16422"/>
        <dbReference type="ChEBI" id="CHEBI:17263"/>
        <dbReference type="ChEBI" id="CHEBI:57618"/>
        <dbReference type="ChEBI" id="CHEBI:58210"/>
        <dbReference type="EC" id="1.14.14.14"/>
    </reaction>
</comment>
<dbReference type="PROSITE" id="PS00086">
    <property type="entry name" value="CYTOCHROME_P450"/>
    <property type="match status" value="1"/>
</dbReference>
<protein>
    <recommendedName>
        <fullName evidence="17">aromatase</fullName>
        <ecNumber evidence="17">1.14.14.14</ecNumber>
    </recommendedName>
    <alternativeName>
        <fullName evidence="19">Cytochrome P-450AROM</fullName>
    </alternativeName>
    <alternativeName>
        <fullName evidence="18">Estrogen synthase</fullName>
    </alternativeName>
</protein>
<evidence type="ECO:0000256" key="7">
    <source>
        <dbReference type="ARBA" id="ARBA00022692"/>
    </source>
</evidence>
<evidence type="ECO:0000256" key="17">
    <source>
        <dbReference type="ARBA" id="ARBA00038885"/>
    </source>
</evidence>
<keyword evidence="4" id="KW-0399">Innate immunity</keyword>
<dbReference type="InterPro" id="IPR035897">
    <property type="entry name" value="Toll_tir_struct_dom_sf"/>
</dbReference>
<dbReference type="EC" id="1.14.14.14" evidence="17"/>
<dbReference type="InterPro" id="IPR032675">
    <property type="entry name" value="LRR_dom_sf"/>
</dbReference>
<dbReference type="GeneTree" id="ENSGT00940000166529"/>
<evidence type="ECO:0000313" key="26">
    <source>
        <dbReference type="Proteomes" id="UP001501920"/>
    </source>
</evidence>
<dbReference type="InterPro" id="IPR000483">
    <property type="entry name" value="Cys-rich_flank_reg_C"/>
</dbReference>
<evidence type="ECO:0000256" key="6">
    <source>
        <dbReference type="ARBA" id="ARBA00022617"/>
    </source>
</evidence>
<feature type="signal peptide" evidence="23">
    <location>
        <begin position="1"/>
        <end position="26"/>
    </location>
</feature>
<accession>A0A3B4CRH7</accession>
<dbReference type="GO" id="GO:0005506">
    <property type="term" value="F:iron ion binding"/>
    <property type="evidence" value="ECO:0007669"/>
    <property type="project" value="InterPro"/>
</dbReference>
<dbReference type="GO" id="GO:0016020">
    <property type="term" value="C:membrane"/>
    <property type="evidence" value="ECO:0007669"/>
    <property type="project" value="UniProtKB-SubCell"/>
</dbReference>
<dbReference type="InterPro" id="IPR002401">
    <property type="entry name" value="Cyt_P450_E_grp-I"/>
</dbReference>
<evidence type="ECO:0000256" key="11">
    <source>
        <dbReference type="ARBA" id="ARBA00022989"/>
    </source>
</evidence>
<reference evidence="25" key="2">
    <citation type="submission" date="2025-08" db="UniProtKB">
        <authorList>
            <consortium name="Ensembl"/>
        </authorList>
    </citation>
    <scope>IDENTIFICATION</scope>
</reference>
<comment type="catalytic activity">
    <reaction evidence="20">
        <text>testosterone + 3 reduced [NADPH--hemoprotein reductase] + 3 O2 = 17beta-estradiol + formate + 3 oxidized [NADPH--hemoprotein reductase] + 4 H2O + 4 H(+)</text>
        <dbReference type="Rhea" id="RHEA:38191"/>
        <dbReference type="Rhea" id="RHEA-COMP:11964"/>
        <dbReference type="Rhea" id="RHEA-COMP:11965"/>
        <dbReference type="ChEBI" id="CHEBI:15377"/>
        <dbReference type="ChEBI" id="CHEBI:15378"/>
        <dbReference type="ChEBI" id="CHEBI:15379"/>
        <dbReference type="ChEBI" id="CHEBI:15740"/>
        <dbReference type="ChEBI" id="CHEBI:16469"/>
        <dbReference type="ChEBI" id="CHEBI:17347"/>
        <dbReference type="ChEBI" id="CHEBI:57618"/>
        <dbReference type="ChEBI" id="CHEBI:58210"/>
        <dbReference type="EC" id="1.14.14.14"/>
    </reaction>
</comment>
<keyword evidence="7" id="KW-0812">Transmembrane</keyword>
<comment type="subcellular location">
    <subcellularLocation>
        <location evidence="1">Membrane</location>
        <topology evidence="1">Single-pass type I membrane protein</topology>
    </subcellularLocation>
</comment>
<keyword evidence="14" id="KW-0675">Receptor</keyword>
<evidence type="ECO:0000256" key="8">
    <source>
        <dbReference type="ARBA" id="ARBA00022729"/>
    </source>
</evidence>
<dbReference type="InterPro" id="IPR050196">
    <property type="entry name" value="Cytochrome_P450_Monoox"/>
</dbReference>
<evidence type="ECO:0000256" key="20">
    <source>
        <dbReference type="ARBA" id="ARBA00047938"/>
    </source>
</evidence>
<dbReference type="SMART" id="SM00365">
    <property type="entry name" value="LRR_SD22"/>
    <property type="match status" value="5"/>
</dbReference>
<comment type="function">
    <text evidence="16">Catalyzes the formation of aromatic C18 estrogens from C19 androgens.</text>
</comment>
<keyword evidence="15" id="KW-0395">Inflammatory response</keyword>
<dbReference type="InterPro" id="IPR036396">
    <property type="entry name" value="Cyt_P450_sf"/>
</dbReference>
<evidence type="ECO:0000256" key="1">
    <source>
        <dbReference type="ARBA" id="ARBA00004479"/>
    </source>
</evidence>
<evidence type="ECO:0000313" key="25">
    <source>
        <dbReference type="Ensembl" id="ENSPNAP00000013159.1"/>
    </source>
</evidence>
<keyword evidence="12 22" id="KW-0408">Iron</keyword>
<evidence type="ECO:0000256" key="9">
    <source>
        <dbReference type="ARBA" id="ARBA00022737"/>
    </source>
</evidence>
<keyword evidence="26" id="KW-1185">Reference proteome</keyword>
<keyword evidence="9" id="KW-0677">Repeat</keyword>
<dbReference type="PROSITE" id="PS51450">
    <property type="entry name" value="LRR"/>
    <property type="match status" value="3"/>
</dbReference>
<dbReference type="GO" id="GO:0020037">
    <property type="term" value="F:heme binding"/>
    <property type="evidence" value="ECO:0007669"/>
    <property type="project" value="InterPro"/>
</dbReference>
<keyword evidence="13" id="KW-0472">Membrane</keyword>
<evidence type="ECO:0000256" key="10">
    <source>
        <dbReference type="ARBA" id="ARBA00022859"/>
    </source>
</evidence>
<comment type="similarity">
    <text evidence="3">Belongs to the cytochrome P450 family.</text>
</comment>
<dbReference type="Ensembl" id="ENSPNAT00000020663.2">
    <property type="protein sequence ID" value="ENSPNAP00000013159.1"/>
    <property type="gene ID" value="ENSPNAG00000019022.2"/>
</dbReference>
<keyword evidence="10" id="KW-0391">Immunity</keyword>
<evidence type="ECO:0000256" key="18">
    <source>
        <dbReference type="ARBA" id="ARBA00042499"/>
    </source>
</evidence>
<sequence length="1315" mass="150624">MVLRSSALSLLLCVGLLRSCPGSASPRRTGCTVERRRADCSHLKLSDVPPDLPRNISCLDMSHNRLTTLDPTALGRYPDLERLDVSYNSITALARGLCDSLPHLRRLSVQRNEVHQLTQSDLQNCSGLTHLDLSDNRLKLRGEPFSVLKNLTWLDVSRNKLTSASLGSRPQLPSLVTLILSGNDFTTLKKDDFSFLSSSSSFRVLGLSSLPLKKVESGLFKPIAGLRDLVLDGCNLSPQFLNKLCVELSHMPLRNLSLRNTQQAMLMINTFQGLITTNLTTLDLSNNKIAGIAEGSFQWLPLLESLSLENNNIKSLTNGTFLGLKSLIKLNLQKALIKTKTSHYPTIDDFSFQPLVKLEYLFMKEACFSKISENMFYGLKSLRKLDLSWSKTGLKTVDNTTFASLRGSPFLQTLNLTGTGITKLEPGAFSRLGSLTTLVLRYNFISQELTGEEFQGLNSVEEIYLSTNQQKISLTPASFIHVPTLRILTLNRALTGTLYMEPSPFRPLTNLTVLDLSNNNIANINRGLLEGLHNLKVLRMQHNNLARVWKNAYPGGPVLFLRDTQNLSILELDYNGLDEIPLRALQGLFQLKELSLSGNLLNFLQSSIFDDLQSLRYLRMQKNLLTSVPMETFGVPLSNLTELRMEHNPFDCTCDSIQWFSEWLNTTNTSIPGRAQGYICNTPPAYFNRSVIYFETDSCKNLTLFQALYVLSSTLVLGLMVIAFLVHFQGWRIQFYWNILINRTLGMKGSRYERLAEDRYEHDAYVIHAPDDRAWVERSLLPLEDKNLTFFLEDRNAVPGYSMVETIVDNIRRSRKIIFVVTEALLEDPWCRQFKAHHALHQLMEDSRDSVVLIFLQDVTDYRLSQSLLIRRSMLKSRCIVHWPLQKERIVAFHQKLMIALNSSNRTVLNNPVHMDKAYAYKFLHPWLGTGLLTSTGDKWRRRRKLLTPTFHFSILTEFLEVMNEQAEVLIEKLEKQVGKGPFNCFNYITLCALDIICETAMGKKIYAQSNYDSEYVRSVYRMSDIITKRQRMPWYWPDIVYNYFGEGREHDRSLKILHSFTESVINERAEYISYIESDSESDQGMKKRRAFLDMLLKAQDEDGNKLTNRDIQEEVDTFMFEGHDTTAAAMNWAVHLLGSHPDVQRKVHQELFEVFGESERPVNTEDLKKLRYLECVIKEALRLFPSVPFFARSICEDTHIGGYKVPKGTNAIIIPYALHRDPRYFADPEEFRPERFLPENSAGRHPYSYIPFSAGLRNCIGQRFALMEEKVILASILRYFDIKACQKREELRPVGELVLRPEQGIWITLQRRQR</sequence>
<dbReference type="Gene3D" id="3.40.50.10140">
    <property type="entry name" value="Toll/interleukin-1 receptor homology (TIR) domain"/>
    <property type="match status" value="1"/>
</dbReference>
<dbReference type="InterPro" id="IPR003591">
    <property type="entry name" value="Leu-rich_rpt_typical-subtyp"/>
</dbReference>
<keyword evidence="6 22" id="KW-0349">Heme</keyword>
<dbReference type="InterPro" id="IPR001128">
    <property type="entry name" value="Cyt_P450"/>
</dbReference>
<keyword evidence="8 23" id="KW-0732">Signal</keyword>
<comment type="similarity">
    <text evidence="2">Belongs to the Toll-like receptor family.</text>
</comment>
<dbReference type="Proteomes" id="UP001501920">
    <property type="component" value="Chromosome 22"/>
</dbReference>
<evidence type="ECO:0000256" key="14">
    <source>
        <dbReference type="ARBA" id="ARBA00023170"/>
    </source>
</evidence>
<dbReference type="PRINTS" id="PR00463">
    <property type="entry name" value="EP450I"/>
</dbReference>
<dbReference type="SMART" id="SM00368">
    <property type="entry name" value="LRR_RI"/>
    <property type="match status" value="4"/>
</dbReference>
<feature type="binding site" description="axial binding residue" evidence="22">
    <location>
        <position position="1260"/>
    </location>
    <ligand>
        <name>heme</name>
        <dbReference type="ChEBI" id="CHEBI:30413"/>
    </ligand>
    <ligandPart>
        <name>Fe</name>
        <dbReference type="ChEBI" id="CHEBI:18248"/>
    </ligandPart>
</feature>
<evidence type="ECO:0000256" key="16">
    <source>
        <dbReference type="ARBA" id="ARBA00037202"/>
    </source>
</evidence>
<dbReference type="Pfam" id="PF13855">
    <property type="entry name" value="LRR_8"/>
    <property type="match status" value="7"/>
</dbReference>
<dbReference type="Gene3D" id="3.80.10.10">
    <property type="entry name" value="Ribonuclease Inhibitor"/>
    <property type="match status" value="1"/>
</dbReference>
<evidence type="ECO:0000256" key="5">
    <source>
        <dbReference type="ARBA" id="ARBA00022614"/>
    </source>
</evidence>
<dbReference type="GO" id="GO:0045087">
    <property type="term" value="P:innate immune response"/>
    <property type="evidence" value="ECO:0007669"/>
    <property type="project" value="UniProtKB-KW"/>
</dbReference>
<dbReference type="PRINTS" id="PR00385">
    <property type="entry name" value="P450"/>
</dbReference>
<dbReference type="GO" id="GO:0070330">
    <property type="term" value="F:aromatase activity"/>
    <property type="evidence" value="ECO:0007669"/>
    <property type="project" value="UniProtKB-EC"/>
</dbReference>
<dbReference type="InterPro" id="IPR000157">
    <property type="entry name" value="TIR_dom"/>
</dbReference>
<reference evidence="25" key="3">
    <citation type="submission" date="2025-09" db="UniProtKB">
        <authorList>
            <consortium name="Ensembl"/>
        </authorList>
    </citation>
    <scope>IDENTIFICATION</scope>
</reference>
<evidence type="ECO:0000256" key="19">
    <source>
        <dbReference type="ARBA" id="ARBA00043174"/>
    </source>
</evidence>
<dbReference type="GO" id="GO:0006954">
    <property type="term" value="P:inflammatory response"/>
    <property type="evidence" value="ECO:0007669"/>
    <property type="project" value="UniProtKB-KW"/>
</dbReference>
<proteinExistence type="inferred from homology"/>
<gene>
    <name evidence="25" type="primary">TLR3</name>
</gene>
<comment type="cofactor">
    <cofactor evidence="22">
        <name>heme</name>
        <dbReference type="ChEBI" id="CHEBI:30413"/>
    </cofactor>
</comment>
<dbReference type="SUPFAM" id="SSF52200">
    <property type="entry name" value="Toll/Interleukin receptor TIR domain"/>
    <property type="match status" value="1"/>
</dbReference>
<dbReference type="PROSITE" id="PS50104">
    <property type="entry name" value="TIR"/>
    <property type="match status" value="1"/>
</dbReference>
<dbReference type="SUPFAM" id="SSF48264">
    <property type="entry name" value="Cytochrome P450"/>
    <property type="match status" value="1"/>
</dbReference>
<dbReference type="PRINTS" id="PR00019">
    <property type="entry name" value="LEURICHRPT"/>
</dbReference>
<dbReference type="FunFam" id="3.80.10.10:FF:000137">
    <property type="entry name" value="Toll-like receptor 3"/>
    <property type="match status" value="1"/>
</dbReference>
<evidence type="ECO:0000256" key="2">
    <source>
        <dbReference type="ARBA" id="ARBA00009634"/>
    </source>
</evidence>
<evidence type="ECO:0000256" key="4">
    <source>
        <dbReference type="ARBA" id="ARBA00022588"/>
    </source>
</evidence>
<dbReference type="SMART" id="SM00369">
    <property type="entry name" value="LRR_TYP"/>
    <property type="match status" value="16"/>
</dbReference>
<dbReference type="GO" id="GO:0007165">
    <property type="term" value="P:signal transduction"/>
    <property type="evidence" value="ECO:0007669"/>
    <property type="project" value="InterPro"/>
</dbReference>
<dbReference type="SMART" id="SM00255">
    <property type="entry name" value="TIR"/>
    <property type="match status" value="1"/>
</dbReference>
<evidence type="ECO:0000256" key="15">
    <source>
        <dbReference type="ARBA" id="ARBA00023198"/>
    </source>
</evidence>
<organism evidence="25 26">
    <name type="scientific">Pygocentrus nattereri</name>
    <name type="common">Red-bellied piranha</name>
    <dbReference type="NCBI Taxonomy" id="42514"/>
    <lineage>
        <taxon>Eukaryota</taxon>
        <taxon>Metazoa</taxon>
        <taxon>Chordata</taxon>
        <taxon>Craniata</taxon>
        <taxon>Vertebrata</taxon>
        <taxon>Euteleostomi</taxon>
        <taxon>Actinopterygii</taxon>
        <taxon>Neopterygii</taxon>
        <taxon>Teleostei</taxon>
        <taxon>Ostariophysi</taxon>
        <taxon>Characiformes</taxon>
        <taxon>Characoidei</taxon>
        <taxon>Pygocentrus</taxon>
    </lineage>
</organism>
<reference evidence="25 26" key="1">
    <citation type="submission" date="2020-10" db="EMBL/GenBank/DDBJ databases">
        <title>Pygocentrus nattereri (red-bellied piranha) genome, fPygNat1, primary haplotype.</title>
        <authorList>
            <person name="Myers G."/>
            <person name="Meyer A."/>
            <person name="Karagic N."/>
            <person name="Pippel M."/>
            <person name="Winkler S."/>
            <person name="Tracey A."/>
            <person name="Wood J."/>
            <person name="Formenti G."/>
            <person name="Howe K."/>
            <person name="Fedrigo O."/>
            <person name="Jarvis E.D."/>
        </authorList>
    </citation>
    <scope>NUCLEOTIDE SEQUENCE [LARGE SCALE GENOMIC DNA]</scope>
</reference>